<gene>
    <name evidence="1" type="ORF">B0H17DRAFT_460769</name>
</gene>
<accession>A0AAD7DLJ7</accession>
<keyword evidence="2" id="KW-1185">Reference proteome</keyword>
<name>A0AAD7DLJ7_MYCRO</name>
<dbReference type="EMBL" id="JARKIE010000041">
    <property type="protein sequence ID" value="KAJ7694561.1"/>
    <property type="molecule type" value="Genomic_DNA"/>
</dbReference>
<reference evidence="1" key="1">
    <citation type="submission" date="2023-03" db="EMBL/GenBank/DDBJ databases">
        <title>Massive genome expansion in bonnet fungi (Mycena s.s.) driven by repeated elements and novel gene families across ecological guilds.</title>
        <authorList>
            <consortium name="Lawrence Berkeley National Laboratory"/>
            <person name="Harder C.B."/>
            <person name="Miyauchi S."/>
            <person name="Viragh M."/>
            <person name="Kuo A."/>
            <person name="Thoen E."/>
            <person name="Andreopoulos B."/>
            <person name="Lu D."/>
            <person name="Skrede I."/>
            <person name="Drula E."/>
            <person name="Henrissat B."/>
            <person name="Morin E."/>
            <person name="Kohler A."/>
            <person name="Barry K."/>
            <person name="LaButti K."/>
            <person name="Morin E."/>
            <person name="Salamov A."/>
            <person name="Lipzen A."/>
            <person name="Mereny Z."/>
            <person name="Hegedus B."/>
            <person name="Baldrian P."/>
            <person name="Stursova M."/>
            <person name="Weitz H."/>
            <person name="Taylor A."/>
            <person name="Grigoriev I.V."/>
            <person name="Nagy L.G."/>
            <person name="Martin F."/>
            <person name="Kauserud H."/>
        </authorList>
    </citation>
    <scope>NUCLEOTIDE SEQUENCE</scope>
    <source>
        <strain evidence="1">CBHHK067</strain>
    </source>
</reference>
<sequence>MTFVEKVEIADLLETHLDNTATGPRSAKIQAVSIPRPPEGLVNVLGQHTCSYVHIKKHMRITDDNEYFDIVDCIESEIPRFLEVEKPIEEQDDREVQAVVESVCEARPSMRKYADCWPIFVHISRFLDARQVGLSGTPRSAPPPRHECPRQRMYPVADVPPSVMTLLADYGIEELGPVFLFLGVQTDEKFASMVASEKARSRFLAGVPPLQLECSAFQGMMMRYIIERV</sequence>
<dbReference type="Proteomes" id="UP001221757">
    <property type="component" value="Unassembled WGS sequence"/>
</dbReference>
<organism evidence="1 2">
    <name type="scientific">Mycena rosella</name>
    <name type="common">Pink bonnet</name>
    <name type="synonym">Agaricus rosellus</name>
    <dbReference type="NCBI Taxonomy" id="1033263"/>
    <lineage>
        <taxon>Eukaryota</taxon>
        <taxon>Fungi</taxon>
        <taxon>Dikarya</taxon>
        <taxon>Basidiomycota</taxon>
        <taxon>Agaricomycotina</taxon>
        <taxon>Agaricomycetes</taxon>
        <taxon>Agaricomycetidae</taxon>
        <taxon>Agaricales</taxon>
        <taxon>Marasmiineae</taxon>
        <taxon>Mycenaceae</taxon>
        <taxon>Mycena</taxon>
    </lineage>
</organism>
<evidence type="ECO:0000313" key="2">
    <source>
        <dbReference type="Proteomes" id="UP001221757"/>
    </source>
</evidence>
<protein>
    <submittedName>
        <fullName evidence="1">Uncharacterized protein</fullName>
    </submittedName>
</protein>
<proteinExistence type="predicted"/>
<dbReference type="AlphaFoldDB" id="A0AAD7DLJ7"/>
<comment type="caution">
    <text evidence="1">The sequence shown here is derived from an EMBL/GenBank/DDBJ whole genome shotgun (WGS) entry which is preliminary data.</text>
</comment>
<evidence type="ECO:0000313" key="1">
    <source>
        <dbReference type="EMBL" id="KAJ7694561.1"/>
    </source>
</evidence>